<name>A0A398C713_9BURK</name>
<accession>A0A398C713</accession>
<proteinExistence type="predicted"/>
<dbReference type="EMBL" id="QXJC01000012">
    <property type="protein sequence ID" value="RID96987.1"/>
    <property type="molecule type" value="Genomic_DNA"/>
</dbReference>
<dbReference type="Proteomes" id="UP000266302">
    <property type="component" value="Unassembled WGS sequence"/>
</dbReference>
<protein>
    <submittedName>
        <fullName evidence="2">Uncharacterized protein</fullName>
    </submittedName>
</protein>
<gene>
    <name evidence="2" type="ORF">D3F03_16345</name>
</gene>
<keyword evidence="3" id="KW-1185">Reference proteome</keyword>
<evidence type="ECO:0000256" key="1">
    <source>
        <dbReference type="SAM" id="MobiDB-lite"/>
    </source>
</evidence>
<dbReference type="AlphaFoldDB" id="A0A398C713"/>
<feature type="compositionally biased region" description="Polar residues" evidence="1">
    <location>
        <begin position="37"/>
        <end position="53"/>
    </location>
</feature>
<sequence length="59" mass="6613">MPEALEEETPSDVTRIEREDAVGTNPETGRPKVQKGVDTSVTPRQQRYWTWSGSGKARP</sequence>
<comment type="caution">
    <text evidence="2">The sequence shown here is derived from an EMBL/GenBank/DDBJ whole genome shotgun (WGS) entry which is preliminary data.</text>
</comment>
<feature type="compositionally biased region" description="Acidic residues" evidence="1">
    <location>
        <begin position="1"/>
        <end position="10"/>
    </location>
</feature>
<reference evidence="2 3" key="1">
    <citation type="submission" date="2018-09" db="EMBL/GenBank/DDBJ databases">
        <title>Draft genome of Simplicispira sp. NY-02.</title>
        <authorList>
            <person name="Im W.T."/>
        </authorList>
    </citation>
    <scope>NUCLEOTIDE SEQUENCE [LARGE SCALE GENOMIC DNA]</scope>
    <source>
        <strain evidence="2 3">NY-02</strain>
    </source>
</reference>
<evidence type="ECO:0000313" key="3">
    <source>
        <dbReference type="Proteomes" id="UP000266302"/>
    </source>
</evidence>
<evidence type="ECO:0000313" key="2">
    <source>
        <dbReference type="EMBL" id="RID96987.1"/>
    </source>
</evidence>
<feature type="region of interest" description="Disordered" evidence="1">
    <location>
        <begin position="1"/>
        <end position="59"/>
    </location>
</feature>
<organism evidence="2 3">
    <name type="scientific">Simplicispira hankyongi</name>
    <dbReference type="NCBI Taxonomy" id="2315688"/>
    <lineage>
        <taxon>Bacteria</taxon>
        <taxon>Pseudomonadati</taxon>
        <taxon>Pseudomonadota</taxon>
        <taxon>Betaproteobacteria</taxon>
        <taxon>Burkholderiales</taxon>
        <taxon>Comamonadaceae</taxon>
        <taxon>Simplicispira</taxon>
    </lineage>
</organism>